<dbReference type="RefSeq" id="WP_214420067.1">
    <property type="nucleotide sequence ID" value="NZ_CP075546.1"/>
</dbReference>
<dbReference type="SUPFAM" id="SSF49384">
    <property type="entry name" value="Carbohydrate-binding domain"/>
    <property type="match status" value="1"/>
</dbReference>
<name>A0A8E7AZQ5_9EURY</name>
<dbReference type="AlphaFoldDB" id="A0A8E7AZQ5"/>
<sequence length="330" mass="34709">MKYRIICIVLLFAAVFMITLTSGAVILMAPVTLNPGSSGTTSLILDTAPTGISGYQMKVSSDNPTVVSITNVTFPQWASLSEAVPGEAGVYALRAIDLNSGVEAGASSITLATLSLQASGEGNAKITIQNLIIDDDAGSQVQAESTQGSITVGSGDTTPTPAPTSGPAPRDIQINLKTGWNLINIPVLPSPGFETAEIFKNVQSGGHSMLTYDKTGWVTIGKEHILSPMTGYWVYTTTPVMIPLKIQEGVIESKSLAPGWNLAGITGTTEKAPESALPGLSTWTYLVTFDSSSQQYRDATMKDAQSQSVLNPFEGFWIYVDSPGTISPVA</sequence>
<organism evidence="2 3">
    <name type="scientific">Methanospirillum purgamenti</name>
    <dbReference type="NCBI Taxonomy" id="2834276"/>
    <lineage>
        <taxon>Archaea</taxon>
        <taxon>Methanobacteriati</taxon>
        <taxon>Methanobacteriota</taxon>
        <taxon>Stenosarchaea group</taxon>
        <taxon>Methanomicrobia</taxon>
        <taxon>Methanomicrobiales</taxon>
        <taxon>Methanospirillaceae</taxon>
        <taxon>Methanospirillum</taxon>
    </lineage>
</organism>
<dbReference type="GO" id="GO:0030246">
    <property type="term" value="F:carbohydrate binding"/>
    <property type="evidence" value="ECO:0007669"/>
    <property type="project" value="InterPro"/>
</dbReference>
<evidence type="ECO:0008006" key="4">
    <source>
        <dbReference type="Google" id="ProtNLM"/>
    </source>
</evidence>
<evidence type="ECO:0000313" key="3">
    <source>
        <dbReference type="Proteomes" id="UP000680656"/>
    </source>
</evidence>
<accession>A0A8E7AZQ5</accession>
<evidence type="ECO:0000313" key="2">
    <source>
        <dbReference type="EMBL" id="QVV89269.1"/>
    </source>
</evidence>
<dbReference type="InterPro" id="IPR008965">
    <property type="entry name" value="CBM2/CBM3_carb-bd_dom_sf"/>
</dbReference>
<dbReference type="GeneID" id="65095850"/>
<feature type="compositionally biased region" description="Polar residues" evidence="1">
    <location>
        <begin position="143"/>
        <end position="152"/>
    </location>
</feature>
<proteinExistence type="predicted"/>
<reference evidence="2 3" key="1">
    <citation type="submission" date="2021-05" db="EMBL/GenBank/DDBJ databases">
        <title>A novel Methanospirillum isolate from a pyrite-forming mixed culture.</title>
        <authorList>
            <person name="Bunk B."/>
            <person name="Sproer C."/>
            <person name="Spring S."/>
            <person name="Pester M."/>
        </authorList>
    </citation>
    <scope>NUCLEOTIDE SEQUENCE [LARGE SCALE GENOMIC DNA]</scope>
    <source>
        <strain evidence="2 3">J.3.6.1-F.2.7.3</strain>
    </source>
</reference>
<keyword evidence="3" id="KW-1185">Reference proteome</keyword>
<dbReference type="Proteomes" id="UP000680656">
    <property type="component" value="Chromosome"/>
</dbReference>
<dbReference type="EMBL" id="CP075546">
    <property type="protein sequence ID" value="QVV89269.1"/>
    <property type="molecule type" value="Genomic_DNA"/>
</dbReference>
<gene>
    <name evidence="2" type="ORF">KHC33_01660</name>
</gene>
<protein>
    <recommendedName>
        <fullName evidence="4">DUF3821 domain-containing protein</fullName>
    </recommendedName>
</protein>
<feature type="region of interest" description="Disordered" evidence="1">
    <location>
        <begin position="143"/>
        <end position="167"/>
    </location>
</feature>
<dbReference type="Gene3D" id="2.60.40.680">
    <property type="match status" value="1"/>
</dbReference>
<evidence type="ECO:0000256" key="1">
    <source>
        <dbReference type="SAM" id="MobiDB-lite"/>
    </source>
</evidence>
<dbReference type="KEGG" id="mrtj:KHC33_01660"/>